<dbReference type="PROSITE" id="PS50110">
    <property type="entry name" value="RESPONSE_REGULATORY"/>
    <property type="match status" value="1"/>
</dbReference>
<dbReference type="Pfam" id="PF00072">
    <property type="entry name" value="Response_reg"/>
    <property type="match status" value="1"/>
</dbReference>
<dbReference type="SUPFAM" id="SSF46955">
    <property type="entry name" value="Putative DNA-binding domain"/>
    <property type="match status" value="1"/>
</dbReference>
<feature type="domain" description="Response regulatory" evidence="3">
    <location>
        <begin position="75"/>
        <end position="193"/>
    </location>
</feature>
<dbReference type="STRING" id="1121922.GCA_000428905_00623"/>
<dbReference type="InterPro" id="IPR041657">
    <property type="entry name" value="HTH_17"/>
</dbReference>
<dbReference type="InterPro" id="IPR010093">
    <property type="entry name" value="SinI_DNA-bd"/>
</dbReference>
<dbReference type="PANTHER" id="PTHR44591:SF3">
    <property type="entry name" value="RESPONSE REGULATORY DOMAIN-CONTAINING PROTEIN"/>
    <property type="match status" value="1"/>
</dbReference>
<dbReference type="Pfam" id="PF12728">
    <property type="entry name" value="HTH_17"/>
    <property type="match status" value="1"/>
</dbReference>
<dbReference type="InterPro" id="IPR050595">
    <property type="entry name" value="Bact_response_regulator"/>
</dbReference>
<proteinExistence type="predicted"/>
<name>K6ZGZ4_9ALTE</name>
<gene>
    <name evidence="4" type="ORF">GPAL_1310</name>
</gene>
<dbReference type="CDD" id="cd00156">
    <property type="entry name" value="REC"/>
    <property type="match status" value="1"/>
</dbReference>
<dbReference type="SUPFAM" id="SSF52172">
    <property type="entry name" value="CheY-like"/>
    <property type="match status" value="1"/>
</dbReference>
<sequence length="199" mass="22388">MFEITDKIEKYCTSKQAASLLGVTTRTIQLWAASGILLAWKTPGGHRRFNLTDIEMFKRQLNQENNDAVEHRLVRILVIEDEPDLIMLYKMTIKGWNLPVILETATDGFEGLIQIGAWKPDIVIADIQMPNMSGVNMLKSLSKMSAFNDMMVMVVSALSRSVIDEKGGLPEGIPFFTKPIPFSEIERIVSQQCEKLVDA</sequence>
<reference evidence="5" key="1">
    <citation type="journal article" date="2014" name="Environ. Microbiol.">
        <title>Comparative genomics of the marine bacterial genus Glaciecola reveals the high degree of genomic diversity and genomic characteristic for cold adaptation.</title>
        <authorList>
            <person name="Qin Q.L."/>
            <person name="Xie B.B."/>
            <person name="Yu Y."/>
            <person name="Shu Y.L."/>
            <person name="Rong J.C."/>
            <person name="Zhang Y.J."/>
            <person name="Zhao D.L."/>
            <person name="Chen X.L."/>
            <person name="Zhang X.Y."/>
            <person name="Chen B."/>
            <person name="Zhou B.C."/>
            <person name="Zhang Y.Z."/>
        </authorList>
    </citation>
    <scope>NUCLEOTIDE SEQUENCE [LARGE SCALE GENOMIC DNA]</scope>
    <source>
        <strain evidence="5">ACAM 615</strain>
    </source>
</reference>
<accession>K6ZGZ4</accession>
<dbReference type="RefSeq" id="WP_006010177.1">
    <property type="nucleotide sequence ID" value="NZ_BAEQ01000023.1"/>
</dbReference>
<dbReference type="GO" id="GO:0003677">
    <property type="term" value="F:DNA binding"/>
    <property type="evidence" value="ECO:0007669"/>
    <property type="project" value="InterPro"/>
</dbReference>
<dbReference type="SMART" id="SM00448">
    <property type="entry name" value="REC"/>
    <property type="match status" value="1"/>
</dbReference>
<dbReference type="NCBIfam" id="TIGR01764">
    <property type="entry name" value="excise"/>
    <property type="match status" value="1"/>
</dbReference>
<organism evidence="4 5">
    <name type="scientific">Brumicola pallidula DSM 14239 = ACAM 615</name>
    <dbReference type="NCBI Taxonomy" id="1121922"/>
    <lineage>
        <taxon>Bacteria</taxon>
        <taxon>Pseudomonadati</taxon>
        <taxon>Pseudomonadota</taxon>
        <taxon>Gammaproteobacteria</taxon>
        <taxon>Alteromonadales</taxon>
        <taxon>Alteromonadaceae</taxon>
        <taxon>Brumicola</taxon>
    </lineage>
</organism>
<dbReference type="InterPro" id="IPR009061">
    <property type="entry name" value="DNA-bd_dom_put_sf"/>
</dbReference>
<dbReference type="InterPro" id="IPR011006">
    <property type="entry name" value="CheY-like_superfamily"/>
</dbReference>
<comment type="caution">
    <text evidence="4">The sequence shown here is derived from an EMBL/GenBank/DDBJ whole genome shotgun (WGS) entry which is preliminary data.</text>
</comment>
<dbReference type="OrthoDB" id="5703386at2"/>
<protein>
    <submittedName>
        <fullName evidence="4">DNA binding domain-containing protein, excisionase family</fullName>
    </submittedName>
</protein>
<feature type="modified residue" description="4-aspartylphosphate" evidence="2">
    <location>
        <position position="126"/>
    </location>
</feature>
<dbReference type="Gene3D" id="3.40.50.2300">
    <property type="match status" value="1"/>
</dbReference>
<dbReference type="AlphaFoldDB" id="K6ZGZ4"/>
<dbReference type="GO" id="GO:0000160">
    <property type="term" value="P:phosphorelay signal transduction system"/>
    <property type="evidence" value="ECO:0007669"/>
    <property type="project" value="InterPro"/>
</dbReference>
<dbReference type="InterPro" id="IPR001789">
    <property type="entry name" value="Sig_transdc_resp-reg_receiver"/>
</dbReference>
<evidence type="ECO:0000313" key="4">
    <source>
        <dbReference type="EMBL" id="GAC28183.1"/>
    </source>
</evidence>
<evidence type="ECO:0000256" key="2">
    <source>
        <dbReference type="PROSITE-ProRule" id="PRU00169"/>
    </source>
</evidence>
<evidence type="ECO:0000259" key="3">
    <source>
        <dbReference type="PROSITE" id="PS50110"/>
    </source>
</evidence>
<dbReference type="Gene3D" id="1.10.1660.10">
    <property type="match status" value="1"/>
</dbReference>
<evidence type="ECO:0000313" key="5">
    <source>
        <dbReference type="Proteomes" id="UP000006251"/>
    </source>
</evidence>
<keyword evidence="1 2" id="KW-0597">Phosphoprotein</keyword>
<dbReference type="CDD" id="cd04762">
    <property type="entry name" value="HTH_MerR-trunc"/>
    <property type="match status" value="1"/>
</dbReference>
<keyword evidence="5" id="KW-1185">Reference proteome</keyword>
<dbReference type="Proteomes" id="UP000006251">
    <property type="component" value="Unassembled WGS sequence"/>
</dbReference>
<dbReference type="EMBL" id="BAEQ01000023">
    <property type="protein sequence ID" value="GAC28183.1"/>
    <property type="molecule type" value="Genomic_DNA"/>
</dbReference>
<dbReference type="PANTHER" id="PTHR44591">
    <property type="entry name" value="STRESS RESPONSE REGULATOR PROTEIN 1"/>
    <property type="match status" value="1"/>
</dbReference>
<evidence type="ECO:0000256" key="1">
    <source>
        <dbReference type="ARBA" id="ARBA00022553"/>
    </source>
</evidence>